<dbReference type="Proteomes" id="UP001300012">
    <property type="component" value="Unassembled WGS sequence"/>
</dbReference>
<keyword evidence="5 8" id="KW-0285">Flavoprotein</keyword>
<evidence type="ECO:0000256" key="2">
    <source>
        <dbReference type="ARBA" id="ARBA00003297"/>
    </source>
</evidence>
<dbReference type="Pfam" id="PF00258">
    <property type="entry name" value="Flavodoxin_1"/>
    <property type="match status" value="1"/>
</dbReference>
<dbReference type="SUPFAM" id="SSF52218">
    <property type="entry name" value="Flavoproteins"/>
    <property type="match status" value="1"/>
</dbReference>
<keyword evidence="11" id="KW-1185">Reference proteome</keyword>
<evidence type="ECO:0000313" key="10">
    <source>
        <dbReference type="EMBL" id="MCR8634042.1"/>
    </source>
</evidence>
<accession>A0ABT1YLI7</accession>
<protein>
    <recommendedName>
        <fullName evidence="8">Flavodoxin</fullName>
    </recommendedName>
</protein>
<keyword evidence="4 8" id="KW-0813">Transport</keyword>
<evidence type="ECO:0000313" key="11">
    <source>
        <dbReference type="Proteomes" id="UP001300012"/>
    </source>
</evidence>
<dbReference type="InterPro" id="IPR029039">
    <property type="entry name" value="Flavoprotein-like_sf"/>
</dbReference>
<dbReference type="InterPro" id="IPR010087">
    <property type="entry name" value="Flav_short"/>
</dbReference>
<feature type="domain" description="Flavodoxin-like" evidence="9">
    <location>
        <begin position="4"/>
        <end position="143"/>
    </location>
</feature>
<evidence type="ECO:0000256" key="6">
    <source>
        <dbReference type="ARBA" id="ARBA00022643"/>
    </source>
</evidence>
<dbReference type="RefSeq" id="WP_258215609.1">
    <property type="nucleotide sequence ID" value="NZ_JANQBD010000017.1"/>
</dbReference>
<dbReference type="PROSITE" id="PS00201">
    <property type="entry name" value="FLAVODOXIN"/>
    <property type="match status" value="1"/>
</dbReference>
<dbReference type="InterPro" id="IPR001226">
    <property type="entry name" value="Flavodoxin_CS"/>
</dbReference>
<dbReference type="Gene3D" id="3.40.50.360">
    <property type="match status" value="1"/>
</dbReference>
<dbReference type="PANTHER" id="PTHR42809">
    <property type="entry name" value="FLAVODOXIN 2"/>
    <property type="match status" value="1"/>
</dbReference>
<evidence type="ECO:0000256" key="4">
    <source>
        <dbReference type="ARBA" id="ARBA00022448"/>
    </source>
</evidence>
<dbReference type="NCBIfam" id="TIGR01753">
    <property type="entry name" value="flav_short"/>
    <property type="match status" value="1"/>
</dbReference>
<evidence type="ECO:0000256" key="3">
    <source>
        <dbReference type="ARBA" id="ARBA00005267"/>
    </source>
</evidence>
<dbReference type="EMBL" id="JANQBD010000017">
    <property type="protein sequence ID" value="MCR8634042.1"/>
    <property type="molecule type" value="Genomic_DNA"/>
</dbReference>
<dbReference type="InterPro" id="IPR050619">
    <property type="entry name" value="Flavodoxin"/>
</dbReference>
<evidence type="ECO:0000259" key="9">
    <source>
        <dbReference type="PROSITE" id="PS50902"/>
    </source>
</evidence>
<evidence type="ECO:0000256" key="7">
    <source>
        <dbReference type="ARBA" id="ARBA00022982"/>
    </source>
</evidence>
<dbReference type="PANTHER" id="PTHR42809:SF1">
    <property type="entry name" value="FLAVODOXIN 1"/>
    <property type="match status" value="1"/>
</dbReference>
<comment type="cofactor">
    <cofactor evidence="1 8">
        <name>FMN</name>
        <dbReference type="ChEBI" id="CHEBI:58210"/>
    </cofactor>
</comment>
<comment type="caution">
    <text evidence="10">The sequence shown here is derived from an EMBL/GenBank/DDBJ whole genome shotgun (WGS) entry which is preliminary data.</text>
</comment>
<keyword evidence="7 8" id="KW-0249">Electron transport</keyword>
<keyword evidence="6 8" id="KW-0288">FMN</keyword>
<comment type="similarity">
    <text evidence="3 8">Belongs to the flavodoxin family.</text>
</comment>
<reference evidence="10 11" key="1">
    <citation type="submission" date="2022-08" db="EMBL/GenBank/DDBJ databases">
        <title>Paenibacillus endoradicis sp. nov., Paenibacillus radicibacter sp. nov and Paenibacillus pararadicis sp. nov., three cold-adapted plant growth-promoting bacteria isolated from root of Larix gmelinii in Great Khingan.</title>
        <authorList>
            <person name="Xue H."/>
        </authorList>
    </citation>
    <scope>NUCLEOTIDE SEQUENCE [LARGE SCALE GENOMIC DNA]</scope>
    <source>
        <strain evidence="10 11">N5-1-1-5</strain>
    </source>
</reference>
<evidence type="ECO:0000256" key="8">
    <source>
        <dbReference type="RuleBase" id="RU367037"/>
    </source>
</evidence>
<dbReference type="NCBIfam" id="NF005246">
    <property type="entry name" value="PRK06756.1"/>
    <property type="match status" value="1"/>
</dbReference>
<dbReference type="NCBIfam" id="NF005216">
    <property type="entry name" value="PRK06703.1"/>
    <property type="match status" value="1"/>
</dbReference>
<dbReference type="InterPro" id="IPR008254">
    <property type="entry name" value="Flavodoxin/NO_synth"/>
</dbReference>
<name>A0ABT1YLI7_9BACL</name>
<organism evidence="10 11">
    <name type="scientific">Paenibacillus radicis</name>
    <name type="common">ex Xue et al. 2023</name>
    <dbReference type="NCBI Taxonomy" id="2972489"/>
    <lineage>
        <taxon>Bacteria</taxon>
        <taxon>Bacillati</taxon>
        <taxon>Bacillota</taxon>
        <taxon>Bacilli</taxon>
        <taxon>Bacillales</taxon>
        <taxon>Paenibacillaceae</taxon>
        <taxon>Paenibacillus</taxon>
    </lineage>
</organism>
<comment type="function">
    <text evidence="2 8">Low-potential electron donor to a number of redox enzymes.</text>
</comment>
<sequence>MANVIVVFASMTGNTEEMAEAIADGIREAGHEITLKSSMDASASELTEYDGVVLGAYTWGDGDLPDEFLDLYEEMDDIDLTNKKSAAFGSCDSSYSEYGAAVDTLVSKLKELGAEVVLEGLKIELTPSNEEKEQCKEFGRQFAAAL</sequence>
<evidence type="ECO:0000256" key="1">
    <source>
        <dbReference type="ARBA" id="ARBA00001917"/>
    </source>
</evidence>
<proteinExistence type="inferred from homology"/>
<dbReference type="PROSITE" id="PS50902">
    <property type="entry name" value="FLAVODOXIN_LIKE"/>
    <property type="match status" value="1"/>
</dbReference>
<gene>
    <name evidence="10" type="ORF">NV381_22905</name>
</gene>
<evidence type="ECO:0000256" key="5">
    <source>
        <dbReference type="ARBA" id="ARBA00022630"/>
    </source>
</evidence>